<sequence length="197" mass="22486">MMKIKYLIEKYKEAKEWSRKQTGGTRRQSIFYNEIDTILGCRDIVTLRNVSEAGTSGSSSPLNISHSSSADSPAGSDDLDAQPDKNEQSQREPKKKDARDARTDRKKQSRKRNRAAVKEGDEEERRELRESMDAFKKCGENLSNFMETSETQKQQMAMMGQFIGARTQFMNRREPLEILELAGLTESPIIKLDSLED</sequence>
<evidence type="ECO:0000313" key="3">
    <source>
        <dbReference type="Proteomes" id="UP000225706"/>
    </source>
</evidence>
<name>A0A2B4RWY9_STYPI</name>
<evidence type="ECO:0000256" key="1">
    <source>
        <dbReference type="SAM" id="MobiDB-lite"/>
    </source>
</evidence>
<gene>
    <name evidence="2" type="ORF">AWC38_SpisGene14233</name>
</gene>
<proteinExistence type="predicted"/>
<feature type="region of interest" description="Disordered" evidence="1">
    <location>
        <begin position="52"/>
        <end position="128"/>
    </location>
</feature>
<protein>
    <submittedName>
        <fullName evidence="2">Uncharacterized protein</fullName>
    </submittedName>
</protein>
<keyword evidence="3" id="KW-1185">Reference proteome</keyword>
<evidence type="ECO:0000313" key="2">
    <source>
        <dbReference type="EMBL" id="PFX21293.1"/>
    </source>
</evidence>
<dbReference type="OrthoDB" id="5989331at2759"/>
<comment type="caution">
    <text evidence="2">The sequence shown here is derived from an EMBL/GenBank/DDBJ whole genome shotgun (WGS) entry which is preliminary data.</text>
</comment>
<feature type="compositionally biased region" description="Low complexity" evidence="1">
    <location>
        <begin position="56"/>
        <end position="76"/>
    </location>
</feature>
<dbReference type="EMBL" id="LSMT01000283">
    <property type="protein sequence ID" value="PFX21293.1"/>
    <property type="molecule type" value="Genomic_DNA"/>
</dbReference>
<dbReference type="Proteomes" id="UP000225706">
    <property type="component" value="Unassembled WGS sequence"/>
</dbReference>
<reference evidence="3" key="1">
    <citation type="journal article" date="2017" name="bioRxiv">
        <title>Comparative analysis of the genomes of Stylophora pistillata and Acropora digitifera provides evidence for extensive differences between species of corals.</title>
        <authorList>
            <person name="Voolstra C.R."/>
            <person name="Li Y."/>
            <person name="Liew Y.J."/>
            <person name="Baumgarten S."/>
            <person name="Zoccola D."/>
            <person name="Flot J.-F."/>
            <person name="Tambutte S."/>
            <person name="Allemand D."/>
            <person name="Aranda M."/>
        </authorList>
    </citation>
    <scope>NUCLEOTIDE SEQUENCE [LARGE SCALE GENOMIC DNA]</scope>
</reference>
<feature type="compositionally biased region" description="Basic and acidic residues" evidence="1">
    <location>
        <begin position="116"/>
        <end position="128"/>
    </location>
</feature>
<feature type="compositionally biased region" description="Basic and acidic residues" evidence="1">
    <location>
        <begin position="82"/>
        <end position="103"/>
    </location>
</feature>
<feature type="compositionally biased region" description="Basic residues" evidence="1">
    <location>
        <begin position="104"/>
        <end position="115"/>
    </location>
</feature>
<organism evidence="2 3">
    <name type="scientific">Stylophora pistillata</name>
    <name type="common">Smooth cauliflower coral</name>
    <dbReference type="NCBI Taxonomy" id="50429"/>
    <lineage>
        <taxon>Eukaryota</taxon>
        <taxon>Metazoa</taxon>
        <taxon>Cnidaria</taxon>
        <taxon>Anthozoa</taxon>
        <taxon>Hexacorallia</taxon>
        <taxon>Scleractinia</taxon>
        <taxon>Astrocoeniina</taxon>
        <taxon>Pocilloporidae</taxon>
        <taxon>Stylophora</taxon>
    </lineage>
</organism>
<dbReference type="AlphaFoldDB" id="A0A2B4RWY9"/>
<accession>A0A2B4RWY9</accession>